<dbReference type="PANTHER" id="PTHR34071">
    <property type="entry name" value="5-NITROIMIDAZOLE ANTIBIOTICS RESISTANCE PROTEIN, NIMA-FAMILY-RELATED PROTEIN-RELATED"/>
    <property type="match status" value="1"/>
</dbReference>
<dbReference type="SUPFAM" id="SSF50475">
    <property type="entry name" value="FMN-binding split barrel"/>
    <property type="match status" value="1"/>
</dbReference>
<evidence type="ECO:0000313" key="1">
    <source>
        <dbReference type="EMBL" id="SDS71097.1"/>
    </source>
</evidence>
<dbReference type="Proteomes" id="UP000199679">
    <property type="component" value="Chromosome I"/>
</dbReference>
<dbReference type="InterPro" id="IPR024747">
    <property type="entry name" value="Pyridox_Oxase-rel"/>
</dbReference>
<sequence length="150" mass="17074">MLGALNEDQIETLLRELPVGRIGCHADGITYIVPVNYVYDGINLYAHSAKGMKIDMMRKNSEVCFQADSITNLQNWESVICWGKFEEITDMLEREYAMQKIINRVMPLMQGEIAQPSHGFTGDASDVGFDFELILYKIVLSKKTGRFEKD</sequence>
<reference evidence="1 2" key="1">
    <citation type="submission" date="2016-10" db="EMBL/GenBank/DDBJ databases">
        <authorList>
            <person name="de Groot N.N."/>
        </authorList>
    </citation>
    <scope>NUCLEOTIDE SEQUENCE [LARGE SCALE GENOMIC DNA]</scope>
    <source>
        <strain evidence="1 2">MP1X4</strain>
    </source>
</reference>
<dbReference type="EMBL" id="LT629740">
    <property type="protein sequence ID" value="SDS71097.1"/>
    <property type="molecule type" value="Genomic_DNA"/>
</dbReference>
<dbReference type="RefSeq" id="WP_091371176.1">
    <property type="nucleotide sequence ID" value="NZ_LT629740.1"/>
</dbReference>
<accession>A0A1H1UF35</accession>
<keyword evidence="2" id="KW-1185">Reference proteome</keyword>
<dbReference type="Gene3D" id="2.30.110.10">
    <property type="entry name" value="Electron Transport, Fmn-binding Protein, Chain A"/>
    <property type="match status" value="1"/>
</dbReference>
<dbReference type="Pfam" id="PF12900">
    <property type="entry name" value="Pyridox_ox_2"/>
    <property type="match status" value="1"/>
</dbReference>
<gene>
    <name evidence="1" type="ORF">SAMN05216490_1658</name>
</gene>
<evidence type="ECO:0008006" key="3">
    <source>
        <dbReference type="Google" id="ProtNLM"/>
    </source>
</evidence>
<name>A0A1H1UF35_MUCMA</name>
<dbReference type="InterPro" id="IPR012349">
    <property type="entry name" value="Split_barrel_FMN-bd"/>
</dbReference>
<dbReference type="OrthoDB" id="9794935at2"/>
<protein>
    <recommendedName>
        <fullName evidence="3">Pyridoxamine 5'-phosphate oxidase</fullName>
    </recommendedName>
</protein>
<dbReference type="STRING" id="652787.SAMN05216490_1658"/>
<proteinExistence type="predicted"/>
<dbReference type="PANTHER" id="PTHR34071:SF2">
    <property type="entry name" value="FLAVIN-NUCLEOTIDE-BINDING PROTEIN"/>
    <property type="match status" value="1"/>
</dbReference>
<dbReference type="AlphaFoldDB" id="A0A1H1UF35"/>
<organism evidence="1 2">
    <name type="scientific">Mucilaginibacter mallensis</name>
    <dbReference type="NCBI Taxonomy" id="652787"/>
    <lineage>
        <taxon>Bacteria</taxon>
        <taxon>Pseudomonadati</taxon>
        <taxon>Bacteroidota</taxon>
        <taxon>Sphingobacteriia</taxon>
        <taxon>Sphingobacteriales</taxon>
        <taxon>Sphingobacteriaceae</taxon>
        <taxon>Mucilaginibacter</taxon>
    </lineage>
</organism>
<evidence type="ECO:0000313" key="2">
    <source>
        <dbReference type="Proteomes" id="UP000199679"/>
    </source>
</evidence>